<keyword evidence="7" id="KW-1185">Reference proteome</keyword>
<dbReference type="UniPathway" id="UPA00148"/>
<evidence type="ECO:0000259" key="5">
    <source>
        <dbReference type="Pfam" id="PF02570"/>
    </source>
</evidence>
<dbReference type="SUPFAM" id="SSF63965">
    <property type="entry name" value="Precorrin-8X methylmutase CbiC/CobH"/>
    <property type="match status" value="1"/>
</dbReference>
<dbReference type="RefSeq" id="WP_113919844.1">
    <property type="nucleotide sequence ID" value="NZ_QNRX01000003.1"/>
</dbReference>
<evidence type="ECO:0000256" key="1">
    <source>
        <dbReference type="ARBA" id="ARBA00004953"/>
    </source>
</evidence>
<proteinExistence type="inferred from homology"/>
<evidence type="ECO:0000256" key="3">
    <source>
        <dbReference type="ARBA" id="ARBA00022573"/>
    </source>
</evidence>
<keyword evidence="4" id="KW-0413">Isomerase</keyword>
<dbReference type="GO" id="GO:0016993">
    <property type="term" value="F:precorrin-8X methylmutase activity"/>
    <property type="evidence" value="ECO:0007669"/>
    <property type="project" value="InterPro"/>
</dbReference>
<feature type="domain" description="Cobalamin biosynthesis precorrin-8X methylmutase CobH/CbiC" evidence="5">
    <location>
        <begin position="10"/>
        <end position="208"/>
    </location>
</feature>
<dbReference type="Proteomes" id="UP000253490">
    <property type="component" value="Unassembled WGS sequence"/>
</dbReference>
<dbReference type="Gene3D" id="3.40.50.10230">
    <property type="entry name" value="Cobalamin biosynthesis CobH/CbiC, precorrin-8X methylmutase"/>
    <property type="match status" value="1"/>
</dbReference>
<organism evidence="6 7">
    <name type="scientific">Alkalibaculum bacchi</name>
    <dbReference type="NCBI Taxonomy" id="645887"/>
    <lineage>
        <taxon>Bacteria</taxon>
        <taxon>Bacillati</taxon>
        <taxon>Bacillota</taxon>
        <taxon>Clostridia</taxon>
        <taxon>Eubacteriales</taxon>
        <taxon>Eubacteriaceae</taxon>
        <taxon>Alkalibaculum</taxon>
    </lineage>
</organism>
<comment type="pathway">
    <text evidence="1">Cofactor biosynthesis; adenosylcobalamin biosynthesis.</text>
</comment>
<dbReference type="Pfam" id="PF02570">
    <property type="entry name" value="CbiC"/>
    <property type="match status" value="1"/>
</dbReference>
<name>A0A366IES8_9FIRM</name>
<evidence type="ECO:0000313" key="7">
    <source>
        <dbReference type="Proteomes" id="UP000253490"/>
    </source>
</evidence>
<protein>
    <submittedName>
        <fullName evidence="6">Precorrin-8X methylmutase</fullName>
    </submittedName>
</protein>
<accession>A0A366IES8</accession>
<evidence type="ECO:0000313" key="6">
    <source>
        <dbReference type="EMBL" id="RBP68418.1"/>
    </source>
</evidence>
<comment type="similarity">
    <text evidence="2">Belongs to the CobH/CbiC family.</text>
</comment>
<keyword evidence="3" id="KW-0169">Cobalamin biosynthesis</keyword>
<dbReference type="GO" id="GO:0009236">
    <property type="term" value="P:cobalamin biosynthetic process"/>
    <property type="evidence" value="ECO:0007669"/>
    <property type="project" value="UniProtKB-UniPathway"/>
</dbReference>
<dbReference type="OrthoDB" id="9780708at2"/>
<evidence type="ECO:0000256" key="2">
    <source>
        <dbReference type="ARBA" id="ARBA00009774"/>
    </source>
</evidence>
<dbReference type="InterPro" id="IPR003722">
    <property type="entry name" value="Cbl_synth_CobH/CbiC"/>
</dbReference>
<dbReference type="AlphaFoldDB" id="A0A366IES8"/>
<evidence type="ECO:0000256" key="4">
    <source>
        <dbReference type="ARBA" id="ARBA00023235"/>
    </source>
</evidence>
<sequence length="213" mass="24149">MAKYIAQPMEIEKRSFEIIFEEMKQEDKERFSEEERMIIKRVIHTSADFEYAGITKFINNPIENAMKSIKNGEKVYVDTNMIKAGINKRVLERFGGELVNYVADEDVREEAKRRDTTRSVVSIEKACKQEKIKMFIIGNAPTALFSLMNMIEEGHVQPDFVIAVPVGFVGAAESKEEFAKLNVPSVVVEGRKGGSTIGVAIFNALLYMLDNNR</sequence>
<reference evidence="6 7" key="1">
    <citation type="submission" date="2018-06" db="EMBL/GenBank/DDBJ databases">
        <title>Genomic Encyclopedia of Type Strains, Phase IV (KMG-IV): sequencing the most valuable type-strain genomes for metagenomic binning, comparative biology and taxonomic classification.</title>
        <authorList>
            <person name="Goeker M."/>
        </authorList>
    </citation>
    <scope>NUCLEOTIDE SEQUENCE [LARGE SCALE GENOMIC DNA]</scope>
    <source>
        <strain evidence="6 7">DSM 22112</strain>
    </source>
</reference>
<gene>
    <name evidence="6" type="ORF">DES36_103182</name>
</gene>
<comment type="caution">
    <text evidence="6">The sequence shown here is derived from an EMBL/GenBank/DDBJ whole genome shotgun (WGS) entry which is preliminary data.</text>
</comment>
<dbReference type="PANTHER" id="PTHR43588">
    <property type="entry name" value="COBALT-PRECORRIN-8 METHYLMUTASE"/>
    <property type="match status" value="1"/>
</dbReference>
<dbReference type="PANTHER" id="PTHR43588:SF1">
    <property type="entry name" value="COBALT-PRECORRIN-8 METHYLMUTASE"/>
    <property type="match status" value="1"/>
</dbReference>
<dbReference type="InterPro" id="IPR036588">
    <property type="entry name" value="CobH/CbiC_sf"/>
</dbReference>
<dbReference type="EMBL" id="QNRX01000003">
    <property type="protein sequence ID" value="RBP68418.1"/>
    <property type="molecule type" value="Genomic_DNA"/>
</dbReference>